<evidence type="ECO:0000313" key="5">
    <source>
        <dbReference type="EMBL" id="GAL87277.1"/>
    </source>
</evidence>
<comment type="similarity">
    <text evidence="1">Belongs to the protease inhibitor I39 (alpha-2-macroglobulin) family. Bacterial alpha-2-macroglobulin subfamily.</text>
</comment>
<evidence type="ECO:0000256" key="3">
    <source>
        <dbReference type="ARBA" id="ARBA00022966"/>
    </source>
</evidence>
<dbReference type="GO" id="GO:0005615">
    <property type="term" value="C:extracellular space"/>
    <property type="evidence" value="ECO:0007669"/>
    <property type="project" value="InterPro"/>
</dbReference>
<dbReference type="EMBL" id="BBLT01000012">
    <property type="protein sequence ID" value="GAL87277.1"/>
    <property type="molecule type" value="Genomic_DNA"/>
</dbReference>
<reference evidence="5 6" key="1">
    <citation type="submission" date="2014-09" db="EMBL/GenBank/DDBJ databases">
        <title>Sporocytophaga myxococcoides PG-01 genome sequencing.</title>
        <authorList>
            <person name="Liu L."/>
            <person name="Gao P.J."/>
            <person name="Chen G.J."/>
            <person name="Wang L.S."/>
        </authorList>
    </citation>
    <scope>NUCLEOTIDE SEQUENCE [LARGE SCALE GENOMIC DNA]</scope>
    <source>
        <strain evidence="5 6">PG-01</strain>
    </source>
</reference>
<dbReference type="RefSeq" id="WP_045468429.1">
    <property type="nucleotide sequence ID" value="NZ_BBLT01000012.1"/>
</dbReference>
<evidence type="ECO:0000256" key="2">
    <source>
        <dbReference type="ARBA" id="ARBA00022729"/>
    </source>
</evidence>
<gene>
    <name evidence="5" type="ORF">MYP_4507</name>
</gene>
<evidence type="ECO:0000313" key="6">
    <source>
        <dbReference type="Proteomes" id="UP000030185"/>
    </source>
</evidence>
<dbReference type="eggNOG" id="COG2373">
    <property type="taxonomic scope" value="Bacteria"/>
</dbReference>
<dbReference type="SMART" id="SM01360">
    <property type="entry name" value="A2M"/>
    <property type="match status" value="1"/>
</dbReference>
<dbReference type="InterPro" id="IPR002890">
    <property type="entry name" value="MG2"/>
</dbReference>
<dbReference type="PANTHER" id="PTHR11412:SF136">
    <property type="entry name" value="CD109 ANTIGEN"/>
    <property type="match status" value="1"/>
</dbReference>
<organism evidence="5 6">
    <name type="scientific">Sporocytophaga myxococcoides</name>
    <dbReference type="NCBI Taxonomy" id="153721"/>
    <lineage>
        <taxon>Bacteria</taxon>
        <taxon>Pseudomonadati</taxon>
        <taxon>Bacteroidota</taxon>
        <taxon>Cytophagia</taxon>
        <taxon>Cytophagales</taxon>
        <taxon>Cytophagaceae</taxon>
        <taxon>Sporocytophaga</taxon>
    </lineage>
</organism>
<comment type="caution">
    <text evidence="5">The sequence shown here is derived from an EMBL/GenBank/DDBJ whole genome shotgun (WGS) entry which is preliminary data.</text>
</comment>
<dbReference type="Proteomes" id="UP000030185">
    <property type="component" value="Unassembled WGS sequence"/>
</dbReference>
<dbReference type="InterPro" id="IPR047565">
    <property type="entry name" value="Alpha-macroglob_thiol-ester_cl"/>
</dbReference>
<dbReference type="InterPro" id="IPR036595">
    <property type="entry name" value="A-macroglobulin_rcpt-bd_sf"/>
</dbReference>
<dbReference type="Gene3D" id="2.60.40.1930">
    <property type="match status" value="1"/>
</dbReference>
<evidence type="ECO:0000256" key="1">
    <source>
        <dbReference type="ARBA" id="ARBA00010556"/>
    </source>
</evidence>
<dbReference type="Gene3D" id="1.50.10.20">
    <property type="match status" value="1"/>
</dbReference>
<proteinExistence type="inferred from homology"/>
<dbReference type="OrthoDB" id="679547at2"/>
<dbReference type="SUPFAM" id="SSF49464">
    <property type="entry name" value="Carboxypeptidase regulatory domain-like"/>
    <property type="match status" value="1"/>
</dbReference>
<dbReference type="InterPro" id="IPR011626">
    <property type="entry name" value="Alpha-macroglobulin_TED"/>
</dbReference>
<protein>
    <recommendedName>
        <fullName evidence="4">Alpha-2-macroglobulin domain-containing protein</fullName>
    </recommendedName>
</protein>
<sequence length="1462" mass="162898">MNPKYLKLIPLFSLIAGLGFTGYAIGSSLNKPLNFNGWMERLMQRIETFNSSHPEERVYLHIDKPFYKPGESIWFKGYVRRGADMTASNVSDILHVELINPKGSIEKHLELICKNGSVLGDFQLGENAAGGIYKIKAYTNWQKNETEALLFEKELTVQNVILPSVLLKLDYDKKAFGPGDLVSVTAEIKSLNNTPVALKDLKYVVQIDGKNFLEAKGRTDEEGVLTLSFRLPKDLTSNDGLLNILLEHEGKTESISRSIPIELNTIDLSFYPEGGDMLTGFNSKIAFKGLNSFQKPADVEGYVIDTKGRKIASFSSFHQGMGAFYLKPEEGEVYTAHITKPSGIKTTYQLPEAAHRGYALSISENIKDRITLELSSTEKEVLTVIGTIRDKVVYNGKSNGAAVCKLPVATNDFPMGVIRFTLFDSKGFERAERLAFVNRDKQLKISLTTDKEKYLPREKVKLNVKVTDERGIAMPGNFSVSVVDEKLLSFADDCSGNLLSRLFLEADIKGKVEEPAFYFNNKEAKSEQALDYLMLTSGYRRFTWKQIVSNELPEINFQAEKAILAGNIVDAYTGTALANATIEIQGKSIRTTSDSSGRFILPFVDLSEIVTLKVNANNYAPFVMQVSQYSDQIRCHLYNGRQLYYNQVPAAAGNLEIRKAERPRRVKGVADDFVEKEIVRAEEMQMEEKVVMADMDLVGNAIQEEILEGALNEIQEVAVEFAEDIFNNGNFDAMKKRAMPQPLPLVAKYYRARQFPAVVYQNQSIPEIRTDFRSTIYWNGMVETDRNGKATVEFFNSDEVSSYRITLEGISDDGTSGRGEQLYYTQMPFSMTTKCPADLISGDKVNIPVTLKNNTMANLKGLLKVEVPSNLKLNTGLNSDVTIAANTAKTIELEFEVLSNTGKDKLIIAFAGNGFKDAFEQEINVHSKGFPMTISLSGKETEKEFNVAVKHMIPGSMKAQLVAYPSLMTDLLKGIESIIREPYGCFEQTSTSNYPNLLIKRYLMEMNQGSEASVKRLKAPANLEANLEKGYAKLISYETQEKGYEWFGSTPAHEALTAYGLMQFNDMKQVYNKVDQVMIDRTANWLMSRRDGKGGFKKSAQALDQFGRATDDITNAYIVYALSEAGYKDIMKEADHAYDIALKSKDAYQLALAANTMFNLNEVKKAERAIALLEALQLKDGSWPGSIHSITCSTGQSLFVETTSLAVMALLKEGKKKEKLILDGVKYIVSARSAHGGFASTQGTVLALKALTAYSIHAKKTSEDGTIIVYIDGKNIGTKEYKAGDCGEISIDGLESYLKEGNHEIKVKYIGVKEPLPFTLGINYSTTLPPSSKECKVDLDVKLINKNVRVGETSRLTSVISNKTTEGLPMTMSIVGIPSGMSAQPWQLKELLVKKQVDFYEIRGNFVCLYFRQMAPKEVKTIHLDLKAEIPGAYESPAASTYLYYTNEFKSWEEPVKVTIEK</sequence>
<dbReference type="GO" id="GO:0004866">
    <property type="term" value="F:endopeptidase inhibitor activity"/>
    <property type="evidence" value="ECO:0007669"/>
    <property type="project" value="InterPro"/>
</dbReference>
<dbReference type="SUPFAM" id="SSF48239">
    <property type="entry name" value="Terpenoid cyclases/Protein prenyltransferases"/>
    <property type="match status" value="1"/>
</dbReference>
<dbReference type="STRING" id="153721.MYP_4507"/>
<keyword evidence="3" id="KW-0882">Thioester bond</keyword>
<dbReference type="Pfam" id="PF01835">
    <property type="entry name" value="MG2"/>
    <property type="match status" value="1"/>
</dbReference>
<dbReference type="Gene3D" id="2.60.40.690">
    <property type="entry name" value="Alpha-macroglobulin, receptor-binding domain"/>
    <property type="match status" value="1"/>
</dbReference>
<dbReference type="Gene3D" id="2.60.40.1120">
    <property type="entry name" value="Carboxypeptidase-like, regulatory domain"/>
    <property type="match status" value="1"/>
</dbReference>
<keyword evidence="6" id="KW-1185">Reference proteome</keyword>
<name>A0A098LLT8_9BACT</name>
<dbReference type="SUPFAM" id="SSF49410">
    <property type="entry name" value="Alpha-macroglobulin receptor domain"/>
    <property type="match status" value="1"/>
</dbReference>
<dbReference type="InterPro" id="IPR001599">
    <property type="entry name" value="Macroglobln_a2"/>
</dbReference>
<dbReference type="Pfam" id="PF07678">
    <property type="entry name" value="TED_complement"/>
    <property type="match status" value="1"/>
</dbReference>
<accession>A0A098LLT8</accession>
<feature type="domain" description="Alpha-2-macroglobulin" evidence="4">
    <location>
        <begin position="775"/>
        <end position="865"/>
    </location>
</feature>
<dbReference type="SMART" id="SM01419">
    <property type="entry name" value="Thiol-ester_cl"/>
    <property type="match status" value="1"/>
</dbReference>
<dbReference type="InterPro" id="IPR050473">
    <property type="entry name" value="A2M/Complement_sys"/>
</dbReference>
<dbReference type="InterPro" id="IPR008969">
    <property type="entry name" value="CarboxyPept-like_regulatory"/>
</dbReference>
<dbReference type="PANTHER" id="PTHR11412">
    <property type="entry name" value="MACROGLOBULIN / COMPLEMENT"/>
    <property type="match status" value="1"/>
</dbReference>
<keyword evidence="2" id="KW-0732">Signal</keyword>
<dbReference type="CDD" id="cd02891">
    <property type="entry name" value="A2M_like"/>
    <property type="match status" value="1"/>
</dbReference>
<dbReference type="Pfam" id="PF00207">
    <property type="entry name" value="A2M"/>
    <property type="match status" value="1"/>
</dbReference>
<dbReference type="InterPro" id="IPR008930">
    <property type="entry name" value="Terpenoid_cyclase/PrenylTrfase"/>
</dbReference>
<evidence type="ECO:0000259" key="4">
    <source>
        <dbReference type="SMART" id="SM01360"/>
    </source>
</evidence>